<keyword evidence="9 15" id="KW-0808">Transferase</keyword>
<evidence type="ECO:0000256" key="11">
    <source>
        <dbReference type="ARBA" id="ARBA00022694"/>
    </source>
</evidence>
<comment type="caution">
    <text evidence="15">Lacks conserved residue(s) required for the propagation of feature annotation.</text>
</comment>
<dbReference type="EMBL" id="MHQJ01000037">
    <property type="protein sequence ID" value="OHA00750.1"/>
    <property type="molecule type" value="Genomic_DNA"/>
</dbReference>
<dbReference type="CDD" id="cd18080">
    <property type="entry name" value="TrmD-like"/>
    <property type="match status" value="1"/>
</dbReference>
<comment type="subunit">
    <text evidence="4 15 17">Homodimer.</text>
</comment>
<organism evidence="19 20">
    <name type="scientific">Candidatus Sungbacteria bacterium RIFCSPHIGHO2_02_FULL_49_12</name>
    <dbReference type="NCBI Taxonomy" id="1802271"/>
    <lineage>
        <taxon>Bacteria</taxon>
        <taxon>Candidatus Sungiibacteriota</taxon>
    </lineage>
</organism>
<keyword evidence="7 15" id="KW-0963">Cytoplasm</keyword>
<keyword evidence="11 15" id="KW-0819">tRNA processing</keyword>
<reference evidence="19 20" key="1">
    <citation type="journal article" date="2016" name="Nat. Commun.">
        <title>Thousands of microbial genomes shed light on interconnected biogeochemical processes in an aquifer system.</title>
        <authorList>
            <person name="Anantharaman K."/>
            <person name="Brown C.T."/>
            <person name="Hug L.A."/>
            <person name="Sharon I."/>
            <person name="Castelle C.J."/>
            <person name="Probst A.J."/>
            <person name="Thomas B.C."/>
            <person name="Singh A."/>
            <person name="Wilkins M.J."/>
            <person name="Karaoz U."/>
            <person name="Brodie E.L."/>
            <person name="Williams K.H."/>
            <person name="Hubbard S.S."/>
            <person name="Banfield J.F."/>
        </authorList>
    </citation>
    <scope>NUCLEOTIDE SEQUENCE [LARGE SCALE GENOMIC DNA]</scope>
</reference>
<dbReference type="Proteomes" id="UP000177362">
    <property type="component" value="Unassembled WGS sequence"/>
</dbReference>
<dbReference type="Gene3D" id="3.40.1280.10">
    <property type="match status" value="1"/>
</dbReference>
<evidence type="ECO:0000256" key="4">
    <source>
        <dbReference type="ARBA" id="ARBA00011738"/>
    </source>
</evidence>
<dbReference type="AlphaFoldDB" id="A0A1G2KMS8"/>
<feature type="binding site" evidence="15 16">
    <location>
        <position position="117"/>
    </location>
    <ligand>
        <name>S-adenosyl-L-methionine</name>
        <dbReference type="ChEBI" id="CHEBI:59789"/>
    </ligand>
</feature>
<dbReference type="NCBIfam" id="TIGR00088">
    <property type="entry name" value="trmD"/>
    <property type="match status" value="1"/>
</dbReference>
<evidence type="ECO:0000256" key="10">
    <source>
        <dbReference type="ARBA" id="ARBA00022691"/>
    </source>
</evidence>
<evidence type="ECO:0000256" key="3">
    <source>
        <dbReference type="ARBA" id="ARBA00007630"/>
    </source>
</evidence>
<dbReference type="PIRSF" id="PIRSF000386">
    <property type="entry name" value="tRNA_mtase"/>
    <property type="match status" value="1"/>
</dbReference>
<evidence type="ECO:0000256" key="2">
    <source>
        <dbReference type="ARBA" id="ARBA00004496"/>
    </source>
</evidence>
<keyword evidence="8 15" id="KW-0489">Methyltransferase</keyword>
<comment type="function">
    <text evidence="1 15 17">Specifically methylates guanosine-37 in various tRNAs.</text>
</comment>
<evidence type="ECO:0000256" key="15">
    <source>
        <dbReference type="HAMAP-Rule" id="MF_00605"/>
    </source>
</evidence>
<evidence type="ECO:0000256" key="6">
    <source>
        <dbReference type="ARBA" id="ARBA00014679"/>
    </source>
</evidence>
<keyword evidence="10 15" id="KW-0949">S-adenosyl-L-methionine</keyword>
<evidence type="ECO:0000256" key="5">
    <source>
        <dbReference type="ARBA" id="ARBA00012807"/>
    </source>
</evidence>
<proteinExistence type="inferred from homology"/>
<evidence type="ECO:0000256" key="13">
    <source>
        <dbReference type="ARBA" id="ARBA00033392"/>
    </source>
</evidence>
<dbReference type="InterPro" id="IPR023148">
    <property type="entry name" value="tRNA_m1G_MeTrfase_C_sf"/>
</dbReference>
<dbReference type="HAMAP" id="MF_00605">
    <property type="entry name" value="TrmD"/>
    <property type="match status" value="1"/>
</dbReference>
<evidence type="ECO:0000313" key="20">
    <source>
        <dbReference type="Proteomes" id="UP000177362"/>
    </source>
</evidence>
<sequence length="232" mass="26737">MRFDVITIFPEAFESYLNVSILKRARERRLIDVRFHNPRDFSKDKHKTVDNKPYGGGAGMVMMAEPILRAVERASDKRQATSDKVKIIVLSAKGKQFNQKMAYDWAKKFDQLVLISGRYEGIDERARTALKAEEISIGPYVLTDGEAASMVVMSAVSRLIPGVIRLGSLQEESHWNLLLQREKDMPVGRGLEYPHYTRPEILLWRGENYRVPKILLSGDHKKIADWRRKHSR</sequence>
<comment type="caution">
    <text evidence="19">The sequence shown here is derived from an EMBL/GenBank/DDBJ whole genome shotgun (WGS) entry which is preliminary data.</text>
</comment>
<dbReference type="PANTHER" id="PTHR46417">
    <property type="entry name" value="TRNA (GUANINE-N(1)-)-METHYLTRANSFERASE"/>
    <property type="match status" value="1"/>
</dbReference>
<dbReference type="Gene3D" id="1.10.1270.20">
    <property type="entry name" value="tRNA(m1g37)methyltransferase, domain 2"/>
    <property type="match status" value="1"/>
</dbReference>
<dbReference type="STRING" id="1802271.A3C11_03445"/>
<dbReference type="GO" id="GO:0052906">
    <property type="term" value="F:tRNA (guanine(37)-N1)-methyltransferase activity"/>
    <property type="evidence" value="ECO:0007669"/>
    <property type="project" value="UniProtKB-UniRule"/>
</dbReference>
<dbReference type="GO" id="GO:0002939">
    <property type="term" value="P:tRNA N1-guanine methylation"/>
    <property type="evidence" value="ECO:0007669"/>
    <property type="project" value="TreeGrafter"/>
</dbReference>
<evidence type="ECO:0000256" key="1">
    <source>
        <dbReference type="ARBA" id="ARBA00002634"/>
    </source>
</evidence>
<dbReference type="Pfam" id="PF01746">
    <property type="entry name" value="tRNA_m1G_MT"/>
    <property type="match status" value="1"/>
</dbReference>
<comment type="catalytic activity">
    <reaction evidence="14 15 17">
        <text>guanosine(37) in tRNA + S-adenosyl-L-methionine = N(1)-methylguanosine(37) in tRNA + S-adenosyl-L-homocysteine + H(+)</text>
        <dbReference type="Rhea" id="RHEA:36899"/>
        <dbReference type="Rhea" id="RHEA-COMP:10145"/>
        <dbReference type="Rhea" id="RHEA-COMP:10147"/>
        <dbReference type="ChEBI" id="CHEBI:15378"/>
        <dbReference type="ChEBI" id="CHEBI:57856"/>
        <dbReference type="ChEBI" id="CHEBI:59789"/>
        <dbReference type="ChEBI" id="CHEBI:73542"/>
        <dbReference type="ChEBI" id="CHEBI:74269"/>
        <dbReference type="EC" id="2.1.1.228"/>
    </reaction>
</comment>
<dbReference type="FunFam" id="3.40.1280.10:FF:000001">
    <property type="entry name" value="tRNA (guanine-N(1)-)-methyltransferase"/>
    <property type="match status" value="1"/>
</dbReference>
<accession>A0A1G2KMS8</accession>
<dbReference type="SUPFAM" id="SSF75217">
    <property type="entry name" value="alpha/beta knot"/>
    <property type="match status" value="1"/>
</dbReference>
<evidence type="ECO:0000256" key="17">
    <source>
        <dbReference type="RuleBase" id="RU003464"/>
    </source>
</evidence>
<evidence type="ECO:0000256" key="7">
    <source>
        <dbReference type="ARBA" id="ARBA00022490"/>
    </source>
</evidence>
<evidence type="ECO:0000259" key="18">
    <source>
        <dbReference type="Pfam" id="PF01746"/>
    </source>
</evidence>
<dbReference type="InterPro" id="IPR016009">
    <property type="entry name" value="tRNA_MeTrfase_TRMD/TRM10"/>
</dbReference>
<evidence type="ECO:0000256" key="14">
    <source>
        <dbReference type="ARBA" id="ARBA00047783"/>
    </source>
</evidence>
<name>A0A1G2KMS8_9BACT</name>
<comment type="subcellular location">
    <subcellularLocation>
        <location evidence="2 15 17">Cytoplasm</location>
    </subcellularLocation>
</comment>
<comment type="similarity">
    <text evidence="3 15 17">Belongs to the RNA methyltransferase TrmD family.</text>
</comment>
<protein>
    <recommendedName>
        <fullName evidence="6 15">tRNA (guanine-N(1)-)-methyltransferase</fullName>
        <ecNumber evidence="5 15">2.1.1.228</ecNumber>
    </recommendedName>
    <alternativeName>
        <fullName evidence="12 15">M1G-methyltransferase</fullName>
    </alternativeName>
    <alternativeName>
        <fullName evidence="13 15">tRNA [GM37] methyltransferase</fullName>
    </alternativeName>
</protein>
<dbReference type="InterPro" id="IPR029026">
    <property type="entry name" value="tRNA_m1G_MTases_N"/>
</dbReference>
<dbReference type="EC" id="2.1.1.228" evidence="5 15"/>
<dbReference type="InterPro" id="IPR029028">
    <property type="entry name" value="Alpha/beta_knot_MTases"/>
</dbReference>
<evidence type="ECO:0000256" key="12">
    <source>
        <dbReference type="ARBA" id="ARBA00029736"/>
    </source>
</evidence>
<evidence type="ECO:0000256" key="9">
    <source>
        <dbReference type="ARBA" id="ARBA00022679"/>
    </source>
</evidence>
<evidence type="ECO:0000256" key="16">
    <source>
        <dbReference type="PIRSR" id="PIRSR000386-1"/>
    </source>
</evidence>
<evidence type="ECO:0000256" key="8">
    <source>
        <dbReference type="ARBA" id="ARBA00022603"/>
    </source>
</evidence>
<gene>
    <name evidence="15" type="primary">trmD</name>
    <name evidence="19" type="ORF">A3C11_03445</name>
</gene>
<dbReference type="NCBIfam" id="NF000648">
    <property type="entry name" value="PRK00026.1"/>
    <property type="match status" value="1"/>
</dbReference>
<dbReference type="InterPro" id="IPR002649">
    <property type="entry name" value="tRNA_m1G_MeTrfase_TrmD"/>
</dbReference>
<dbReference type="GO" id="GO:0005829">
    <property type="term" value="C:cytosol"/>
    <property type="evidence" value="ECO:0007669"/>
    <property type="project" value="TreeGrafter"/>
</dbReference>
<feature type="domain" description="tRNA methyltransferase TRMD/TRM10-type" evidence="18">
    <location>
        <begin position="1"/>
        <end position="231"/>
    </location>
</feature>
<evidence type="ECO:0000313" key="19">
    <source>
        <dbReference type="EMBL" id="OHA00750.1"/>
    </source>
</evidence>
<dbReference type="PANTHER" id="PTHR46417:SF1">
    <property type="entry name" value="TRNA (GUANINE-N(1)-)-METHYLTRANSFERASE"/>
    <property type="match status" value="1"/>
</dbReference>